<dbReference type="Pfam" id="PF11016">
    <property type="entry name" value="DUF2854"/>
    <property type="match status" value="1"/>
</dbReference>
<reference evidence="4" key="1">
    <citation type="journal article" date="2013" name="Proc. Natl. Acad. Sci. U.S.A.">
        <title>Improving the coverage of the cyanobacterial phylum using diversity-driven genome sequencing.</title>
        <authorList>
            <person name="Shih P.M."/>
            <person name="Wu D."/>
            <person name="Latifi A."/>
            <person name="Axen S.D."/>
            <person name="Fewer D.P."/>
            <person name="Talla E."/>
            <person name="Calteau A."/>
            <person name="Cai F."/>
            <person name="Tandeau de Marsac N."/>
            <person name="Rippka R."/>
            <person name="Herdman M."/>
            <person name="Sivonen K."/>
            <person name="Coursin T."/>
            <person name="Laurent T."/>
            <person name="Goodwin L."/>
            <person name="Nolan M."/>
            <person name="Davenport K.W."/>
            <person name="Han C.S."/>
            <person name="Rubin E.M."/>
            <person name="Eisen J.A."/>
            <person name="Woyke T."/>
            <person name="Gugger M."/>
            <person name="Kerfeld C.A."/>
        </authorList>
    </citation>
    <scope>NUCLEOTIDE SEQUENCE [LARGE SCALE GENOMIC DNA]</scope>
    <source>
        <strain evidence="4">ATCC 27147 / PCC 6307</strain>
    </source>
</reference>
<dbReference type="EMBL" id="CP003495">
    <property type="protein sequence ID" value="AFY27299.1"/>
    <property type="molecule type" value="Genomic_DNA"/>
</dbReference>
<feature type="transmembrane region" description="Helical" evidence="2">
    <location>
        <begin position="7"/>
        <end position="27"/>
    </location>
</feature>
<keyword evidence="2" id="KW-0472">Membrane</keyword>
<dbReference type="PATRIC" id="fig|292564.3.peg.78"/>
<dbReference type="PANTHER" id="PTHR35551:SF1">
    <property type="entry name" value="ACCLIMATION OF PHOTOSYNTHESIS TO ENVIRONMENT"/>
    <property type="match status" value="1"/>
</dbReference>
<dbReference type="STRING" id="292564.Cyagr_0079"/>
<proteinExistence type="predicted"/>
<gene>
    <name evidence="3" type="ordered locus">Cyagr_0079</name>
</gene>
<accession>K9P420</accession>
<evidence type="ECO:0008006" key="5">
    <source>
        <dbReference type="Google" id="ProtNLM"/>
    </source>
</evidence>
<feature type="transmembrane region" description="Helical" evidence="2">
    <location>
        <begin position="33"/>
        <end position="51"/>
    </location>
</feature>
<evidence type="ECO:0000313" key="4">
    <source>
        <dbReference type="Proteomes" id="UP000010388"/>
    </source>
</evidence>
<name>K9P420_CYAGP</name>
<evidence type="ECO:0000313" key="3">
    <source>
        <dbReference type="EMBL" id="AFY27299.1"/>
    </source>
</evidence>
<evidence type="ECO:0000256" key="1">
    <source>
        <dbReference type="SAM" id="MobiDB-lite"/>
    </source>
</evidence>
<feature type="region of interest" description="Disordered" evidence="1">
    <location>
        <begin position="175"/>
        <end position="195"/>
    </location>
</feature>
<organism evidence="3 4">
    <name type="scientific">Cyanobium gracile (strain ATCC 27147 / PCC 6307)</name>
    <dbReference type="NCBI Taxonomy" id="292564"/>
    <lineage>
        <taxon>Bacteria</taxon>
        <taxon>Bacillati</taxon>
        <taxon>Cyanobacteriota</taxon>
        <taxon>Cyanophyceae</taxon>
        <taxon>Synechococcales</taxon>
        <taxon>Prochlorococcaceae</taxon>
        <taxon>Cyanobium</taxon>
    </lineage>
</organism>
<dbReference type="RefSeq" id="WP_015107758.1">
    <property type="nucleotide sequence ID" value="NC_019675.1"/>
</dbReference>
<dbReference type="InterPro" id="IPR021275">
    <property type="entry name" value="DUF2854"/>
</dbReference>
<dbReference type="eggNOG" id="ENOG502ZBJ3">
    <property type="taxonomic scope" value="Bacteria"/>
</dbReference>
<keyword evidence="2" id="KW-0812">Transmembrane</keyword>
<keyword evidence="2" id="KW-1133">Transmembrane helix</keyword>
<dbReference type="KEGG" id="cgc:Cyagr_0079"/>
<evidence type="ECO:0000256" key="2">
    <source>
        <dbReference type="SAM" id="Phobius"/>
    </source>
</evidence>
<dbReference type="AlphaFoldDB" id="K9P420"/>
<protein>
    <recommendedName>
        <fullName evidence="5">DUF2854 domain-containing protein</fullName>
    </recommendedName>
</protein>
<dbReference type="Proteomes" id="UP000010388">
    <property type="component" value="Chromosome"/>
</dbReference>
<sequence length="195" mass="20707">MQAFLSPGSLVTVAGAVLTVIGSIAYATDSPNISLAGVFYGVPILLGGLALKSSELPPAERLTPAAQLRDLRQKPGNEALRKLLADVTRWRYGQKAHLESSLEALKLWDEDAPPQLVAVEELEAGGGYGLRLTIECHGVAFERWQDRRERLGRFFGPGLTADLQQAGPGRLQLSLLPATPPGPAPSDPSLAAPVP</sequence>
<dbReference type="OrthoDB" id="542452at2"/>
<dbReference type="HOGENOM" id="CLU_071178_3_0_3"/>
<dbReference type="PANTHER" id="PTHR35551">
    <property type="match status" value="1"/>
</dbReference>